<keyword evidence="4" id="KW-0808">Transferase</keyword>
<proteinExistence type="predicted"/>
<dbReference type="GO" id="GO:0004674">
    <property type="term" value="F:protein serine/threonine kinase activity"/>
    <property type="evidence" value="ECO:0007669"/>
    <property type="project" value="UniProtKB-EC"/>
</dbReference>
<dbReference type="PROSITE" id="PS00108">
    <property type="entry name" value="PROTEIN_KINASE_ST"/>
    <property type="match status" value="1"/>
</dbReference>
<evidence type="ECO:0000259" key="3">
    <source>
        <dbReference type="PROSITE" id="PS50011"/>
    </source>
</evidence>
<dbReference type="Pfam" id="PF00069">
    <property type="entry name" value="Pkinase"/>
    <property type="match status" value="1"/>
</dbReference>
<evidence type="ECO:0000256" key="2">
    <source>
        <dbReference type="ARBA" id="ARBA00023860"/>
    </source>
</evidence>
<dbReference type="InterPro" id="IPR011009">
    <property type="entry name" value="Kinase-like_dom_sf"/>
</dbReference>
<evidence type="ECO:0000256" key="1">
    <source>
        <dbReference type="ARBA" id="ARBA00012513"/>
    </source>
</evidence>
<accession>A0A077ZQ43</accession>
<dbReference type="InterPro" id="IPR008271">
    <property type="entry name" value="Ser/Thr_kinase_AS"/>
</dbReference>
<dbReference type="InParanoid" id="A0A077ZQ43"/>
<organism evidence="4 5">
    <name type="scientific">Stylonychia lemnae</name>
    <name type="common">Ciliate</name>
    <dbReference type="NCBI Taxonomy" id="5949"/>
    <lineage>
        <taxon>Eukaryota</taxon>
        <taxon>Sar</taxon>
        <taxon>Alveolata</taxon>
        <taxon>Ciliophora</taxon>
        <taxon>Intramacronucleata</taxon>
        <taxon>Spirotrichea</taxon>
        <taxon>Stichotrichia</taxon>
        <taxon>Sporadotrichida</taxon>
        <taxon>Oxytrichidae</taxon>
        <taxon>Stylonychinae</taxon>
        <taxon>Stylonychia</taxon>
    </lineage>
</organism>
<gene>
    <name evidence="4" type="primary">Contig1702.g1847</name>
    <name evidence="4" type="ORF">STYLEM_446</name>
</gene>
<name>A0A077ZQ43_STYLE</name>
<dbReference type="InterPro" id="IPR050235">
    <property type="entry name" value="CK1_Ser-Thr_kinase"/>
</dbReference>
<dbReference type="GO" id="GO:0005524">
    <property type="term" value="F:ATP binding"/>
    <property type="evidence" value="ECO:0007669"/>
    <property type="project" value="InterPro"/>
</dbReference>
<keyword evidence="5" id="KW-1185">Reference proteome</keyword>
<dbReference type="Gene3D" id="1.10.510.10">
    <property type="entry name" value="Transferase(Phosphotransferase) domain 1"/>
    <property type="match status" value="1"/>
</dbReference>
<keyword evidence="4" id="KW-0418">Kinase</keyword>
<dbReference type="PANTHER" id="PTHR11909">
    <property type="entry name" value="CASEIN KINASE-RELATED"/>
    <property type="match status" value="1"/>
</dbReference>
<feature type="domain" description="Protein kinase" evidence="3">
    <location>
        <begin position="1"/>
        <end position="186"/>
    </location>
</feature>
<dbReference type="AlphaFoldDB" id="A0A077ZQ43"/>
<reference evidence="4 5" key="1">
    <citation type="submission" date="2014-06" db="EMBL/GenBank/DDBJ databases">
        <authorList>
            <person name="Swart Estienne"/>
        </authorList>
    </citation>
    <scope>NUCLEOTIDE SEQUENCE [LARGE SCALE GENOMIC DNA]</scope>
    <source>
        <strain evidence="4 5">130c</strain>
    </source>
</reference>
<dbReference type="EC" id="2.7.11.1" evidence="1"/>
<dbReference type="SUPFAM" id="SSF56112">
    <property type="entry name" value="Protein kinase-like (PK-like)"/>
    <property type="match status" value="1"/>
</dbReference>
<evidence type="ECO:0000313" key="4">
    <source>
        <dbReference type="EMBL" id="CDW71500.1"/>
    </source>
</evidence>
<sequence>MGEGASGSVWKVQDLQTGKKQAVKYDKAFIIFEKMGPSLQWFMSQKIKSKLTLKLVCEIGIQLVNQIEQLHSIGYVHRDIKPENILLIKKAEILTSSPQLSIVDFGASRKYLNEIGLHQQNKIEGTFFGNFAFASLYHMLGHAFNIGKIKIITNMEVCITLYRKPSFIISFHQQLSYFTKTKLSVI</sequence>
<protein>
    <recommendedName>
        <fullName evidence="2">Casein kinase I</fullName>
        <ecNumber evidence="1">2.7.11.1</ecNumber>
    </recommendedName>
</protein>
<dbReference type="InterPro" id="IPR000719">
    <property type="entry name" value="Prot_kinase_dom"/>
</dbReference>
<dbReference type="Proteomes" id="UP000039865">
    <property type="component" value="Unassembled WGS sequence"/>
</dbReference>
<dbReference type="PROSITE" id="PS50011">
    <property type="entry name" value="PROTEIN_KINASE_DOM"/>
    <property type="match status" value="1"/>
</dbReference>
<dbReference type="SMART" id="SM00220">
    <property type="entry name" value="S_TKc"/>
    <property type="match status" value="1"/>
</dbReference>
<dbReference type="OrthoDB" id="4062651at2759"/>
<dbReference type="EMBL" id="CCKQ01000426">
    <property type="protein sequence ID" value="CDW71500.1"/>
    <property type="molecule type" value="Genomic_DNA"/>
</dbReference>
<evidence type="ECO:0000313" key="5">
    <source>
        <dbReference type="Proteomes" id="UP000039865"/>
    </source>
</evidence>